<dbReference type="Proteomes" id="UP000254664">
    <property type="component" value="Unassembled WGS sequence"/>
</dbReference>
<evidence type="ECO:0000313" key="2">
    <source>
        <dbReference type="Proteomes" id="UP000254664"/>
    </source>
</evidence>
<reference evidence="1 2" key="1">
    <citation type="submission" date="2018-06" db="EMBL/GenBank/DDBJ databases">
        <authorList>
            <consortium name="Pathogen Informatics"/>
            <person name="Doyle S."/>
        </authorList>
    </citation>
    <scope>NUCLEOTIDE SEQUENCE [LARGE SCALE GENOMIC DNA]</scope>
    <source>
        <strain evidence="1 2">NCTC9836</strain>
    </source>
</reference>
<accession>A0A381J4D8</accession>
<dbReference type="RefSeq" id="WP_115640016.1">
    <property type="nucleotide sequence ID" value="NZ_UFWZ01000001.1"/>
</dbReference>
<organism evidence="1 2">
    <name type="scientific">Clostridium putrefaciens</name>
    <dbReference type="NCBI Taxonomy" id="99675"/>
    <lineage>
        <taxon>Bacteria</taxon>
        <taxon>Bacillati</taxon>
        <taxon>Bacillota</taxon>
        <taxon>Clostridia</taxon>
        <taxon>Eubacteriales</taxon>
        <taxon>Clostridiaceae</taxon>
        <taxon>Clostridium</taxon>
    </lineage>
</organism>
<dbReference type="AlphaFoldDB" id="A0A381J4D8"/>
<keyword evidence="2" id="KW-1185">Reference proteome</keyword>
<sequence length="242" mass="28869">MYYILDENNYQKHRSIFPNIEVLKHDDLFVHCSNTNSNEIISICNNLVELVNKFLNIENNIEVTTIIFNGKLSSKYLNSDLVFAKSYYDDTNLIMLIVYNNLNLLERLFVHEYTHCLRLKKLNINKDKDYYKYFSVSNNWIVEEVIALTVEKYINNIDTWEKAAAFEFNKCWSKYNKRTFKYLDLSNKLKNKEIDKFTLKYENVISCMYYIVYIIAKNISCTSTLPQIFDKDTDFFIVNIIV</sequence>
<protein>
    <submittedName>
        <fullName evidence="1">Uncharacterized protein</fullName>
    </submittedName>
</protein>
<gene>
    <name evidence="1" type="ORF">NCTC9836_00131</name>
</gene>
<dbReference type="EMBL" id="UFWZ01000001">
    <property type="protein sequence ID" value="SUY45057.1"/>
    <property type="molecule type" value="Genomic_DNA"/>
</dbReference>
<evidence type="ECO:0000313" key="1">
    <source>
        <dbReference type="EMBL" id="SUY45057.1"/>
    </source>
</evidence>
<name>A0A381J4D8_9CLOT</name>
<proteinExistence type="predicted"/>
<dbReference type="OrthoDB" id="2449457at2"/>